<proteinExistence type="predicted"/>
<accession>A0A832H384</accession>
<comment type="caution">
    <text evidence="2">The sequence shown here is derived from an EMBL/GenBank/DDBJ whole genome shotgun (WGS) entry which is preliminary data.</text>
</comment>
<dbReference type="EMBL" id="DSRD01000474">
    <property type="protein sequence ID" value="HGW94088.1"/>
    <property type="molecule type" value="Genomic_DNA"/>
</dbReference>
<evidence type="ECO:0000313" key="2">
    <source>
        <dbReference type="EMBL" id="HGW94088.1"/>
    </source>
</evidence>
<protein>
    <submittedName>
        <fullName evidence="2">Uncharacterized protein</fullName>
    </submittedName>
</protein>
<reference evidence="2" key="1">
    <citation type="journal article" date="2020" name="mSystems">
        <title>Genome- and Community-Level Interaction Insights into Carbon Utilization and Element Cycling Functions of Hydrothermarchaeota in Hydrothermal Sediment.</title>
        <authorList>
            <person name="Zhou Z."/>
            <person name="Liu Y."/>
            <person name="Xu W."/>
            <person name="Pan J."/>
            <person name="Luo Z.H."/>
            <person name="Li M."/>
        </authorList>
    </citation>
    <scope>NUCLEOTIDE SEQUENCE [LARGE SCALE GENOMIC DNA]</scope>
    <source>
        <strain evidence="2">SpSt-402</strain>
    </source>
</reference>
<sequence length="68" mass="7143">MKTVSRAGQVQGASLTRQPVECSLHIPSSNGLAQVPSIDSEVLHEGFDEKSSPIQKAAHCVTGRQDAG</sequence>
<organism evidence="2">
    <name type="scientific">Oscillatoriales cyanobacterium SpSt-402</name>
    <dbReference type="NCBI Taxonomy" id="2282168"/>
    <lineage>
        <taxon>Bacteria</taxon>
        <taxon>Bacillati</taxon>
        <taxon>Cyanobacteriota</taxon>
        <taxon>Cyanophyceae</taxon>
        <taxon>Oscillatoriophycideae</taxon>
        <taxon>Oscillatoriales</taxon>
    </lineage>
</organism>
<evidence type="ECO:0000256" key="1">
    <source>
        <dbReference type="SAM" id="MobiDB-lite"/>
    </source>
</evidence>
<feature type="region of interest" description="Disordered" evidence="1">
    <location>
        <begin position="48"/>
        <end position="68"/>
    </location>
</feature>
<gene>
    <name evidence="2" type="ORF">ENR47_07380</name>
</gene>
<dbReference type="AlphaFoldDB" id="A0A832H384"/>
<name>A0A832H384_9CYAN</name>